<evidence type="ECO:0000313" key="2">
    <source>
        <dbReference type="Proteomes" id="UP000790377"/>
    </source>
</evidence>
<reference evidence="1" key="1">
    <citation type="journal article" date="2021" name="New Phytol.">
        <title>Evolutionary innovations through gain and loss of genes in the ectomycorrhizal Boletales.</title>
        <authorList>
            <person name="Wu G."/>
            <person name="Miyauchi S."/>
            <person name="Morin E."/>
            <person name="Kuo A."/>
            <person name="Drula E."/>
            <person name="Varga T."/>
            <person name="Kohler A."/>
            <person name="Feng B."/>
            <person name="Cao Y."/>
            <person name="Lipzen A."/>
            <person name="Daum C."/>
            <person name="Hundley H."/>
            <person name="Pangilinan J."/>
            <person name="Johnson J."/>
            <person name="Barry K."/>
            <person name="LaButti K."/>
            <person name="Ng V."/>
            <person name="Ahrendt S."/>
            <person name="Min B."/>
            <person name="Choi I.G."/>
            <person name="Park H."/>
            <person name="Plett J.M."/>
            <person name="Magnuson J."/>
            <person name="Spatafora J.W."/>
            <person name="Nagy L.G."/>
            <person name="Henrissat B."/>
            <person name="Grigoriev I.V."/>
            <person name="Yang Z.L."/>
            <person name="Xu J."/>
            <person name="Martin F.M."/>
        </authorList>
    </citation>
    <scope>NUCLEOTIDE SEQUENCE</scope>
    <source>
        <strain evidence="1">ATCC 28755</strain>
    </source>
</reference>
<organism evidence="1 2">
    <name type="scientific">Hygrophoropsis aurantiaca</name>
    <dbReference type="NCBI Taxonomy" id="72124"/>
    <lineage>
        <taxon>Eukaryota</taxon>
        <taxon>Fungi</taxon>
        <taxon>Dikarya</taxon>
        <taxon>Basidiomycota</taxon>
        <taxon>Agaricomycotina</taxon>
        <taxon>Agaricomycetes</taxon>
        <taxon>Agaricomycetidae</taxon>
        <taxon>Boletales</taxon>
        <taxon>Coniophorineae</taxon>
        <taxon>Hygrophoropsidaceae</taxon>
        <taxon>Hygrophoropsis</taxon>
    </lineage>
</organism>
<gene>
    <name evidence="1" type="ORF">BJ138DRAFT_1237321</name>
</gene>
<keyword evidence="2" id="KW-1185">Reference proteome</keyword>
<dbReference type="Proteomes" id="UP000790377">
    <property type="component" value="Unassembled WGS sequence"/>
</dbReference>
<evidence type="ECO:0000313" key="1">
    <source>
        <dbReference type="EMBL" id="KAH7904495.1"/>
    </source>
</evidence>
<sequence>MKVMTCVPVVERPRVNSAKSLREDAAEALRVARQKKRTRHSDVGASKDRGIPVIPVSAPVEAPEPSAWDLLMRLDSWQRPGLSVTEFKKLFRSCTCGLVMTERVFESHECARVVQPGEEGSLVDLTVEQVDSEFELE</sequence>
<comment type="caution">
    <text evidence="1">The sequence shown here is derived from an EMBL/GenBank/DDBJ whole genome shotgun (WGS) entry which is preliminary data.</text>
</comment>
<accession>A0ACB7ZTG7</accession>
<protein>
    <submittedName>
        <fullName evidence="1">Uncharacterized protein</fullName>
    </submittedName>
</protein>
<name>A0ACB7ZTG7_9AGAM</name>
<proteinExistence type="predicted"/>
<dbReference type="EMBL" id="MU268455">
    <property type="protein sequence ID" value="KAH7904495.1"/>
    <property type="molecule type" value="Genomic_DNA"/>
</dbReference>